<protein>
    <recommendedName>
        <fullName evidence="3">Phage tail protein</fullName>
    </recommendedName>
</protein>
<evidence type="ECO:0000313" key="2">
    <source>
        <dbReference type="Proteomes" id="UP000466024"/>
    </source>
</evidence>
<keyword evidence="2" id="KW-1185">Reference proteome</keyword>
<proteinExistence type="predicted"/>
<evidence type="ECO:0000313" key="1">
    <source>
        <dbReference type="EMBL" id="KAA0017104.1"/>
    </source>
</evidence>
<dbReference type="RefSeq" id="WP_149436016.1">
    <property type="nucleotide sequence ID" value="NZ_VTPX01000008.1"/>
</dbReference>
<dbReference type="EMBL" id="VTPX01000008">
    <property type="protein sequence ID" value="KAA0017104.1"/>
    <property type="molecule type" value="Genomic_DNA"/>
</dbReference>
<accession>A0A640WC23</accession>
<evidence type="ECO:0008006" key="3">
    <source>
        <dbReference type="Google" id="ProtNLM"/>
    </source>
</evidence>
<organism evidence="1 2">
    <name type="scientific">Salinicola corii</name>
    <dbReference type="NCBI Taxonomy" id="2606937"/>
    <lineage>
        <taxon>Bacteria</taxon>
        <taxon>Pseudomonadati</taxon>
        <taxon>Pseudomonadota</taxon>
        <taxon>Gammaproteobacteria</taxon>
        <taxon>Oceanospirillales</taxon>
        <taxon>Halomonadaceae</taxon>
        <taxon>Salinicola</taxon>
    </lineage>
</organism>
<sequence length="118" mass="13297">MATWPSDLPDFLRDGYQEAPVSQTIESSVDGGPPKSRRRFTAAYRTITGRVAMTTEQLDTFETFFRDDAPDAVPFTIPHPRTGQDVRCRIIGSPPYTIEPTGAPRRPWRVSFQIQTVP</sequence>
<comment type="caution">
    <text evidence="1">The sequence shown here is derived from an EMBL/GenBank/DDBJ whole genome shotgun (WGS) entry which is preliminary data.</text>
</comment>
<reference evidence="1 2" key="1">
    <citation type="submission" date="2019-08" db="EMBL/GenBank/DDBJ databases">
        <title>Bioinformatics analysis of the strain L3 and L5.</title>
        <authorList>
            <person name="Li X."/>
        </authorList>
    </citation>
    <scope>NUCLEOTIDE SEQUENCE [LARGE SCALE GENOMIC DNA]</scope>
    <source>
        <strain evidence="1 2">L3</strain>
    </source>
</reference>
<dbReference type="Proteomes" id="UP000466024">
    <property type="component" value="Unassembled WGS sequence"/>
</dbReference>
<dbReference type="AlphaFoldDB" id="A0A640WC23"/>
<gene>
    <name evidence="1" type="ORF">F0A16_13935</name>
</gene>
<name>A0A640WC23_9GAMM</name>